<organism evidence="2">
    <name type="scientific">Entomoneis paludosa</name>
    <dbReference type="NCBI Taxonomy" id="265537"/>
    <lineage>
        <taxon>Eukaryota</taxon>
        <taxon>Sar</taxon>
        <taxon>Stramenopiles</taxon>
        <taxon>Ochrophyta</taxon>
        <taxon>Bacillariophyta</taxon>
        <taxon>Bacillariophyceae</taxon>
        <taxon>Bacillariophycidae</taxon>
        <taxon>Entomoneidaceae</taxon>
        <taxon>Entomoneis</taxon>
    </lineage>
</organism>
<sequence>MKYTAVVSALLLANVDAFAPGQSSPRTTVACDALADKIFGMDLFAPKADQNNYGARGNKNLKVGEITDGSYVPNGLTKEQYAKIRAGEQAKKAANYEKNVKKAGVFEDFTDWYAKRGTELGQDWKQKVTLGHQMVKTKYDWSGTADAKKFESTTNTNVFAAKKAAPKKAAAKKAAAPTKKFGLF</sequence>
<proteinExistence type="predicted"/>
<keyword evidence="1" id="KW-0732">Signal</keyword>
<accession>A0A7S2YM18</accession>
<evidence type="ECO:0000256" key="1">
    <source>
        <dbReference type="SAM" id="SignalP"/>
    </source>
</evidence>
<name>A0A7S2YM18_9STRA</name>
<evidence type="ECO:0000313" key="2">
    <source>
        <dbReference type="EMBL" id="CAD9983450.1"/>
    </source>
</evidence>
<dbReference type="AlphaFoldDB" id="A0A7S2YM18"/>
<gene>
    <name evidence="2" type="ORF">APAL1065_LOCUS21128</name>
</gene>
<reference evidence="2" key="1">
    <citation type="submission" date="2021-01" db="EMBL/GenBank/DDBJ databases">
        <authorList>
            <person name="Corre E."/>
            <person name="Pelletier E."/>
            <person name="Niang G."/>
            <person name="Scheremetjew M."/>
            <person name="Finn R."/>
            <person name="Kale V."/>
            <person name="Holt S."/>
            <person name="Cochrane G."/>
            <person name="Meng A."/>
            <person name="Brown T."/>
            <person name="Cohen L."/>
        </authorList>
    </citation>
    <scope>NUCLEOTIDE SEQUENCE</scope>
    <source>
        <strain evidence="2">CCMP125</strain>
    </source>
</reference>
<dbReference type="EMBL" id="HBHT01031442">
    <property type="protein sequence ID" value="CAD9983450.1"/>
    <property type="molecule type" value="Transcribed_RNA"/>
</dbReference>
<protein>
    <submittedName>
        <fullName evidence="2">Uncharacterized protein</fullName>
    </submittedName>
</protein>
<feature type="signal peptide" evidence="1">
    <location>
        <begin position="1"/>
        <end position="17"/>
    </location>
</feature>
<feature type="chain" id="PRO_5030658459" evidence="1">
    <location>
        <begin position="18"/>
        <end position="184"/>
    </location>
</feature>